<reference evidence="1" key="1">
    <citation type="submission" date="2022-01" db="EMBL/GenBank/DDBJ databases">
        <authorList>
            <person name="Braso-Vives M."/>
        </authorList>
    </citation>
    <scope>NUCLEOTIDE SEQUENCE</scope>
</reference>
<dbReference type="Gene3D" id="2.40.128.20">
    <property type="match status" value="1"/>
</dbReference>
<organism evidence="1 2">
    <name type="scientific">Branchiostoma lanceolatum</name>
    <name type="common">Common lancelet</name>
    <name type="synonym">Amphioxus lanceolatum</name>
    <dbReference type="NCBI Taxonomy" id="7740"/>
    <lineage>
        <taxon>Eukaryota</taxon>
        <taxon>Metazoa</taxon>
        <taxon>Chordata</taxon>
        <taxon>Cephalochordata</taxon>
        <taxon>Leptocardii</taxon>
        <taxon>Amphioxiformes</taxon>
        <taxon>Branchiostomatidae</taxon>
        <taxon>Branchiostoma</taxon>
    </lineage>
</organism>
<name>A0A8K0ECW8_BRALA</name>
<evidence type="ECO:0000313" key="1">
    <source>
        <dbReference type="EMBL" id="CAH1244502.1"/>
    </source>
</evidence>
<evidence type="ECO:0000313" key="2">
    <source>
        <dbReference type="Proteomes" id="UP000838412"/>
    </source>
</evidence>
<dbReference type="Proteomes" id="UP000838412">
    <property type="component" value="Chromosome 14"/>
</dbReference>
<accession>A0A8K0ECW8</accession>
<keyword evidence="2" id="KW-1185">Reference proteome</keyword>
<protein>
    <submittedName>
        <fullName evidence="1">Hypp7324 protein</fullName>
    </submittedName>
</protein>
<dbReference type="EMBL" id="OV696699">
    <property type="protein sequence ID" value="CAH1244502.1"/>
    <property type="molecule type" value="Genomic_DNA"/>
</dbReference>
<dbReference type="AlphaFoldDB" id="A0A8K0ECW8"/>
<gene>
    <name evidence="1" type="primary">Hypp7324</name>
    <name evidence="1" type="ORF">BLAG_LOCUS7130</name>
</gene>
<dbReference type="InterPro" id="IPR012674">
    <property type="entry name" value="Calycin"/>
</dbReference>
<dbReference type="SUPFAM" id="SSF50814">
    <property type="entry name" value="Lipocalins"/>
    <property type="match status" value="1"/>
</dbReference>
<proteinExistence type="predicted"/>
<sequence>MERFVGTWKPSKIDFEQLKKFYTSMGMPAAAMDIGKEEGWAGLELEVTENGTIWKYCNAPWGDSTITFHLEQGAFSTMGKSGERKGEFKMEGDAVITEMSFGGGKNIKTTNKITGGTLTVVQTFGDVSVESVFKKCG</sequence>